<evidence type="ECO:0000256" key="1">
    <source>
        <dbReference type="SAM" id="MobiDB-lite"/>
    </source>
</evidence>
<evidence type="ECO:0000313" key="4">
    <source>
        <dbReference type="Proteomes" id="UP000582643"/>
    </source>
</evidence>
<dbReference type="AlphaFoldDB" id="A0A7W7U8H0"/>
<feature type="compositionally biased region" description="Acidic residues" evidence="1">
    <location>
        <begin position="303"/>
        <end position="322"/>
    </location>
</feature>
<dbReference type="RefSeq" id="WP_184933023.1">
    <property type="nucleotide sequence ID" value="NZ_JACHJY010000015.1"/>
</dbReference>
<dbReference type="Proteomes" id="UP000582643">
    <property type="component" value="Unassembled WGS sequence"/>
</dbReference>
<protein>
    <recommendedName>
        <fullName evidence="2">Competence protein CoiA nuclease-like domain-containing protein</fullName>
    </recommendedName>
</protein>
<proteinExistence type="predicted"/>
<evidence type="ECO:0000313" key="3">
    <source>
        <dbReference type="EMBL" id="MBB4986950.1"/>
    </source>
</evidence>
<accession>A0A7W7U8H0</accession>
<evidence type="ECO:0000259" key="2">
    <source>
        <dbReference type="Pfam" id="PF06054"/>
    </source>
</evidence>
<feature type="region of interest" description="Disordered" evidence="1">
    <location>
        <begin position="350"/>
        <end position="370"/>
    </location>
</feature>
<reference evidence="3 4" key="1">
    <citation type="submission" date="2020-08" db="EMBL/GenBank/DDBJ databases">
        <title>Genomic Encyclopedia of Type Strains, Phase III (KMG-III): the genomes of soil and plant-associated and newly described type strains.</title>
        <authorList>
            <person name="Whitman W."/>
        </authorList>
    </citation>
    <scope>NUCLEOTIDE SEQUENCE [LARGE SCALE GENOMIC DNA]</scope>
    <source>
        <strain evidence="3 4">SFB5A</strain>
    </source>
</reference>
<feature type="domain" description="Competence protein CoiA nuclease-like" evidence="2">
    <location>
        <begin position="95"/>
        <end position="176"/>
    </location>
</feature>
<dbReference type="InterPro" id="IPR010330">
    <property type="entry name" value="CoiA_nuc"/>
</dbReference>
<sequence length="423" mass="47318">MANGVYHTKYGITINLTFEDLGHPDRPGLLEEITRPVGERDRDLLQCLTDYQGGDCRCALADKTPWMFVRRQRRAGRVVWVAAHLPLTHAATPEESDKHKAMKERIARSAFRHGLDVQVEARSSDGRIVTDVLVSGAGGRVGWEAQYSPISASRVRRRSGRARENGIAPLWVTGDASSEIIDRAPWTRVDDVPWQRIASPLAMIVRGGVRHLQIWKCTASSERSCPETGSHCGKFHSGWFLPALCVPQERATALDELVVTSADGEHVAVRVRNTQDPRRASYLWALAEDVQRWRDLTGHGEGESEDLPADDEPVTYTEEELDSSCRYGNQDRQYFSDPRPRRDMMSATGLHTFDTAPDHPYRAPSRPVQMRRLSTRERAVIADELGCPVWEIGPCALCAEPIHRYGRSSGLACVSCRATTLSR</sequence>
<keyword evidence="4" id="KW-1185">Reference proteome</keyword>
<organism evidence="3 4">
    <name type="scientific">Streptomyces nymphaeiformis</name>
    <dbReference type="NCBI Taxonomy" id="2663842"/>
    <lineage>
        <taxon>Bacteria</taxon>
        <taxon>Bacillati</taxon>
        <taxon>Actinomycetota</taxon>
        <taxon>Actinomycetes</taxon>
        <taxon>Kitasatosporales</taxon>
        <taxon>Streptomycetaceae</taxon>
        <taxon>Streptomyces</taxon>
    </lineage>
</organism>
<dbReference type="EMBL" id="JACHJY010000015">
    <property type="protein sequence ID" value="MBB4986950.1"/>
    <property type="molecule type" value="Genomic_DNA"/>
</dbReference>
<comment type="caution">
    <text evidence="3">The sequence shown here is derived from an EMBL/GenBank/DDBJ whole genome shotgun (WGS) entry which is preliminary data.</text>
</comment>
<feature type="region of interest" description="Disordered" evidence="1">
    <location>
        <begin position="297"/>
        <end position="322"/>
    </location>
</feature>
<dbReference type="Pfam" id="PF06054">
    <property type="entry name" value="CoiA_nuc"/>
    <property type="match status" value="1"/>
</dbReference>
<name>A0A7W7U8H0_9ACTN</name>
<gene>
    <name evidence="3" type="ORF">GGE06_007922</name>
</gene>